<name>A0A4Y9P5K8_9BRAD</name>
<proteinExistence type="predicted"/>
<dbReference type="RefSeq" id="WP_135164671.1">
    <property type="nucleotide sequence ID" value="NZ_SPQS01000009.1"/>
</dbReference>
<comment type="caution">
    <text evidence="3">The sequence shown here is derived from an EMBL/GenBank/DDBJ whole genome shotgun (WGS) entry which is preliminary data.</text>
</comment>
<feature type="compositionally biased region" description="Polar residues" evidence="1">
    <location>
        <begin position="72"/>
        <end position="93"/>
    </location>
</feature>
<reference evidence="3 4" key="1">
    <citation type="submission" date="2019-03" db="EMBL/GenBank/DDBJ databases">
        <title>Bradyrhizobium strains diversity.</title>
        <authorList>
            <person name="Urquiaga M.C.O."/>
            <person name="Hungria M."/>
            <person name="Delamuta J.R.M."/>
            <person name="Klepa M.S."/>
        </authorList>
    </citation>
    <scope>NUCLEOTIDE SEQUENCE [LARGE SCALE GENOMIC DNA]</scope>
    <source>
        <strain evidence="3 4">CNPSo 3426</strain>
    </source>
</reference>
<gene>
    <name evidence="3" type="ORF">E4K64_17760</name>
</gene>
<sequence length="142" mass="13574">MRTLLTTSAVALLLAATSPALAQKSITGGSAGSAATGGTSASTVGTGGTSTSATGSTGSSIAAGGSAAAVNGKTQTGVSMNKGNGPVMNSNARAQAHEGGTFSRSHTRTKVKAGEQVGSTTKTMSHVPGSKPTMSTTSTTAR</sequence>
<evidence type="ECO:0000313" key="3">
    <source>
        <dbReference type="EMBL" id="TFV74688.1"/>
    </source>
</evidence>
<feature type="chain" id="PRO_5021363360" evidence="2">
    <location>
        <begin position="23"/>
        <end position="142"/>
    </location>
</feature>
<feature type="compositionally biased region" description="Polar residues" evidence="1">
    <location>
        <begin position="132"/>
        <end position="142"/>
    </location>
</feature>
<accession>A0A4Y9P5K8</accession>
<protein>
    <submittedName>
        <fullName evidence="3">Uncharacterized protein</fullName>
    </submittedName>
</protein>
<dbReference type="Proteomes" id="UP000297700">
    <property type="component" value="Unassembled WGS sequence"/>
</dbReference>
<evidence type="ECO:0000313" key="4">
    <source>
        <dbReference type="Proteomes" id="UP000297700"/>
    </source>
</evidence>
<organism evidence="3 4">
    <name type="scientific">Bradyrhizobium frederickii</name>
    <dbReference type="NCBI Taxonomy" id="2560054"/>
    <lineage>
        <taxon>Bacteria</taxon>
        <taxon>Pseudomonadati</taxon>
        <taxon>Pseudomonadota</taxon>
        <taxon>Alphaproteobacteria</taxon>
        <taxon>Hyphomicrobiales</taxon>
        <taxon>Nitrobacteraceae</taxon>
        <taxon>Bradyrhizobium</taxon>
    </lineage>
</organism>
<feature type="compositionally biased region" description="Low complexity" evidence="1">
    <location>
        <begin position="25"/>
        <end position="70"/>
    </location>
</feature>
<evidence type="ECO:0000256" key="1">
    <source>
        <dbReference type="SAM" id="MobiDB-lite"/>
    </source>
</evidence>
<feature type="region of interest" description="Disordered" evidence="1">
    <location>
        <begin position="25"/>
        <end position="142"/>
    </location>
</feature>
<dbReference type="EMBL" id="SPQS01000009">
    <property type="protein sequence ID" value="TFV74688.1"/>
    <property type="molecule type" value="Genomic_DNA"/>
</dbReference>
<keyword evidence="2" id="KW-0732">Signal</keyword>
<feature type="signal peptide" evidence="2">
    <location>
        <begin position="1"/>
        <end position="22"/>
    </location>
</feature>
<evidence type="ECO:0000256" key="2">
    <source>
        <dbReference type="SAM" id="SignalP"/>
    </source>
</evidence>
<dbReference type="AlphaFoldDB" id="A0A4Y9P5K8"/>